<name>A0AAX6NCG2_PRIAR</name>
<protein>
    <recommendedName>
        <fullName evidence="3">PRC-barrel domain-containing protein</fullName>
    </recommendedName>
</protein>
<dbReference type="EMBL" id="JAPTGD010000002">
    <property type="protein sequence ID" value="MDU9693578.1"/>
    <property type="molecule type" value="Genomic_DNA"/>
</dbReference>
<proteinExistence type="predicted"/>
<dbReference type="Proteomes" id="UP001269400">
    <property type="component" value="Unassembled WGS sequence"/>
</dbReference>
<reference evidence="1" key="2">
    <citation type="submission" date="2022-12" db="EMBL/GenBank/DDBJ databases">
        <authorList>
            <person name="Dechsakulwatana C."/>
            <person name="Rungsihiranrut A."/>
            <person name="Muangchinda C."/>
            <person name="Ningthoujam R."/>
            <person name="Klankeo P."/>
            <person name="Pinyakong O."/>
        </authorList>
    </citation>
    <scope>NUCLEOTIDE SEQUENCE</scope>
    <source>
        <strain evidence="1">TL01-2</strain>
    </source>
</reference>
<gene>
    <name evidence="1" type="ORF">O0Q50_20590</name>
</gene>
<dbReference type="AlphaFoldDB" id="A0AAX6NCG2"/>
<accession>A0AAX6NCG2</accession>
<comment type="caution">
    <text evidence="1">The sequence shown here is derived from an EMBL/GenBank/DDBJ whole genome shotgun (WGS) entry which is preliminary data.</text>
</comment>
<sequence>MKPLKKLGYVSIGMIITDINGTELTVTDIIIPSIKKSVGAAVIPKDNNLVLQLNSEQYLSTDIGWRNLDHRILVKNWRDFNPPINN</sequence>
<dbReference type="RefSeq" id="WP_316910803.1">
    <property type="nucleotide sequence ID" value="NZ_JAPTGD010000002.1"/>
</dbReference>
<reference evidence="1" key="1">
    <citation type="journal article" date="2022" name="J Environ Chem Eng">
        <title>Biodegradation of petroleum oil using a constructed nonpathogenic and heavy metal-tolerant bacterial consortium isolated from marine sponges.</title>
        <authorList>
            <person name="Dechsakulwatana C."/>
            <person name="Rungsihiranrut A."/>
            <person name="Muangchinda C."/>
            <person name="Ningthoujam R."/>
            <person name="Klankeo P."/>
            <person name="Pinyakong O."/>
        </authorList>
    </citation>
    <scope>NUCLEOTIDE SEQUENCE</scope>
    <source>
        <strain evidence="1">TL01-2</strain>
    </source>
</reference>
<organism evidence="1 2">
    <name type="scientific">Priestia aryabhattai</name>
    <name type="common">Bacillus aryabhattai</name>
    <dbReference type="NCBI Taxonomy" id="412384"/>
    <lineage>
        <taxon>Bacteria</taxon>
        <taxon>Bacillati</taxon>
        <taxon>Bacillota</taxon>
        <taxon>Bacilli</taxon>
        <taxon>Bacillales</taxon>
        <taxon>Bacillaceae</taxon>
        <taxon>Priestia</taxon>
    </lineage>
</organism>
<evidence type="ECO:0008006" key="3">
    <source>
        <dbReference type="Google" id="ProtNLM"/>
    </source>
</evidence>
<evidence type="ECO:0000313" key="1">
    <source>
        <dbReference type="EMBL" id="MDU9693578.1"/>
    </source>
</evidence>
<evidence type="ECO:0000313" key="2">
    <source>
        <dbReference type="Proteomes" id="UP001269400"/>
    </source>
</evidence>